<evidence type="ECO:0000313" key="2">
    <source>
        <dbReference type="Proteomes" id="UP000252415"/>
    </source>
</evidence>
<dbReference type="EMBL" id="QPJD01000006">
    <property type="protein sequence ID" value="RCW48565.1"/>
    <property type="molecule type" value="Genomic_DNA"/>
</dbReference>
<accession>A0A368W223</accession>
<evidence type="ECO:0000313" key="1">
    <source>
        <dbReference type="EMBL" id="RCW48565.1"/>
    </source>
</evidence>
<proteinExistence type="predicted"/>
<organism evidence="1 2">
    <name type="scientific">Paenibacillus prosopidis</name>
    <dbReference type="NCBI Taxonomy" id="630520"/>
    <lineage>
        <taxon>Bacteria</taxon>
        <taxon>Bacillati</taxon>
        <taxon>Bacillota</taxon>
        <taxon>Bacilli</taxon>
        <taxon>Bacillales</taxon>
        <taxon>Paenibacillaceae</taxon>
        <taxon>Paenibacillus</taxon>
    </lineage>
</organism>
<keyword evidence="2" id="KW-1185">Reference proteome</keyword>
<dbReference type="Gene3D" id="3.30.470.20">
    <property type="entry name" value="ATP-grasp fold, B domain"/>
    <property type="match status" value="1"/>
</dbReference>
<comment type="caution">
    <text evidence="1">The sequence shown here is derived from an EMBL/GenBank/DDBJ whole genome shotgun (WGS) entry which is preliminary data.</text>
</comment>
<dbReference type="OrthoDB" id="7869153at2"/>
<dbReference type="AlphaFoldDB" id="A0A368W223"/>
<protein>
    <submittedName>
        <fullName evidence="1">YheC/D-like protein</fullName>
    </submittedName>
</protein>
<gene>
    <name evidence="1" type="ORF">DFP97_106267</name>
</gene>
<dbReference type="RefSeq" id="WP_114380155.1">
    <property type="nucleotide sequence ID" value="NZ_QPJD01000006.1"/>
</dbReference>
<dbReference type="Pfam" id="PF14398">
    <property type="entry name" value="ATPgrasp_YheCD"/>
    <property type="match status" value="1"/>
</dbReference>
<dbReference type="Proteomes" id="UP000252415">
    <property type="component" value="Unassembled WGS sequence"/>
</dbReference>
<dbReference type="InterPro" id="IPR026838">
    <property type="entry name" value="YheC/D"/>
</dbReference>
<sequence>MRAKLIKYPGRKWLKHESLWGEPNLREYLPETMLFSPQAFTEMIERYSVLFVKPDLGMKGQGIMKVTLEDDNYVIRTSSKKHIYDDPEQASEKLQELIGDKRYLVQQGIDLIRIKDNPIDFRALLHLRPSGKWRFFGIMGKVAAPNRFVTNHSSGGRAIRLYQALGVTKEEGEEWEERIKKLSRTIARAMKQHFPNITELGLDIAIDTNHQIWLLEANTKPHYHLFKYHSTPQLYAQIRSSVRSIRASSVK</sequence>
<reference evidence="1 2" key="1">
    <citation type="submission" date="2018-07" db="EMBL/GenBank/DDBJ databases">
        <title>Genomic Encyclopedia of Type Strains, Phase III (KMG-III): the genomes of soil and plant-associated and newly described type strains.</title>
        <authorList>
            <person name="Whitman W."/>
        </authorList>
    </citation>
    <scope>NUCLEOTIDE SEQUENCE [LARGE SCALE GENOMIC DNA]</scope>
    <source>
        <strain evidence="1 2">CECT 7506</strain>
    </source>
</reference>
<name>A0A368W223_9BACL</name>
<dbReference type="SUPFAM" id="SSF56059">
    <property type="entry name" value="Glutathione synthetase ATP-binding domain-like"/>
    <property type="match status" value="1"/>
</dbReference>